<evidence type="ECO:0000256" key="1">
    <source>
        <dbReference type="SAM" id="MobiDB-lite"/>
    </source>
</evidence>
<dbReference type="AlphaFoldDB" id="A0A8S3IBV2"/>
<feature type="non-terminal residue" evidence="3">
    <location>
        <position position="178"/>
    </location>
</feature>
<accession>A0A8S3IBV2</accession>
<gene>
    <name evidence="3" type="ORF">SMN809_LOCUS74565</name>
</gene>
<dbReference type="Proteomes" id="UP000676336">
    <property type="component" value="Unassembled WGS sequence"/>
</dbReference>
<proteinExistence type="predicted"/>
<keyword evidence="2" id="KW-0812">Transmembrane</keyword>
<evidence type="ECO:0000313" key="3">
    <source>
        <dbReference type="EMBL" id="CAF5197682.1"/>
    </source>
</evidence>
<comment type="caution">
    <text evidence="3">The sequence shown here is derived from an EMBL/GenBank/DDBJ whole genome shotgun (WGS) entry which is preliminary data.</text>
</comment>
<dbReference type="EMBL" id="CAJOBI010330440">
    <property type="protein sequence ID" value="CAF5197682.1"/>
    <property type="molecule type" value="Genomic_DNA"/>
</dbReference>
<sequence>MQADTRWAQPVVSDLVNIPLDANHHTYDIEKNQLSIASIPSSTLQPQLVTTTSFFPPQRVEPIDMPRSQQTPTQNRTKTGYTQSATTDEQQTTAIYYKQNRPMKRVMHPADRSSIIAILQTMSTIIFTIFISFPCIILLTLLLPMCWLIRTSTRLICRHQCTVTPCACNYLSASDLFW</sequence>
<feature type="region of interest" description="Disordered" evidence="1">
    <location>
        <begin position="57"/>
        <end position="85"/>
    </location>
</feature>
<reference evidence="3" key="1">
    <citation type="submission" date="2021-02" db="EMBL/GenBank/DDBJ databases">
        <authorList>
            <person name="Nowell W R."/>
        </authorList>
    </citation>
    <scope>NUCLEOTIDE SEQUENCE</scope>
</reference>
<keyword evidence="2" id="KW-1133">Transmembrane helix</keyword>
<organism evidence="3 4">
    <name type="scientific">Rotaria magnacalcarata</name>
    <dbReference type="NCBI Taxonomy" id="392030"/>
    <lineage>
        <taxon>Eukaryota</taxon>
        <taxon>Metazoa</taxon>
        <taxon>Spiralia</taxon>
        <taxon>Gnathifera</taxon>
        <taxon>Rotifera</taxon>
        <taxon>Eurotatoria</taxon>
        <taxon>Bdelloidea</taxon>
        <taxon>Philodinida</taxon>
        <taxon>Philodinidae</taxon>
        <taxon>Rotaria</taxon>
    </lineage>
</organism>
<name>A0A8S3IBV2_9BILA</name>
<keyword evidence="2" id="KW-0472">Membrane</keyword>
<feature type="transmembrane region" description="Helical" evidence="2">
    <location>
        <begin position="125"/>
        <end position="149"/>
    </location>
</feature>
<evidence type="ECO:0000313" key="4">
    <source>
        <dbReference type="Proteomes" id="UP000676336"/>
    </source>
</evidence>
<feature type="compositionally biased region" description="Polar residues" evidence="1">
    <location>
        <begin position="67"/>
        <end position="85"/>
    </location>
</feature>
<protein>
    <submittedName>
        <fullName evidence="3">Uncharacterized protein</fullName>
    </submittedName>
</protein>
<evidence type="ECO:0000256" key="2">
    <source>
        <dbReference type="SAM" id="Phobius"/>
    </source>
</evidence>